<evidence type="ECO:0000256" key="1">
    <source>
        <dbReference type="SAM" id="Phobius"/>
    </source>
</evidence>
<keyword evidence="3" id="KW-1185">Reference proteome</keyword>
<reference evidence="2 3" key="1">
    <citation type="submission" date="2020-09" db="EMBL/GenBank/DDBJ databases">
        <title>De no assembly of potato wild relative species, Solanum commersonii.</title>
        <authorList>
            <person name="Cho K."/>
        </authorList>
    </citation>
    <scope>NUCLEOTIDE SEQUENCE [LARGE SCALE GENOMIC DNA]</scope>
    <source>
        <strain evidence="2">LZ3.2</strain>
        <tissue evidence="2">Leaf</tissue>
    </source>
</reference>
<organism evidence="2 3">
    <name type="scientific">Solanum commersonii</name>
    <name type="common">Commerson's wild potato</name>
    <name type="synonym">Commerson's nightshade</name>
    <dbReference type="NCBI Taxonomy" id="4109"/>
    <lineage>
        <taxon>Eukaryota</taxon>
        <taxon>Viridiplantae</taxon>
        <taxon>Streptophyta</taxon>
        <taxon>Embryophyta</taxon>
        <taxon>Tracheophyta</taxon>
        <taxon>Spermatophyta</taxon>
        <taxon>Magnoliopsida</taxon>
        <taxon>eudicotyledons</taxon>
        <taxon>Gunneridae</taxon>
        <taxon>Pentapetalae</taxon>
        <taxon>asterids</taxon>
        <taxon>lamiids</taxon>
        <taxon>Solanales</taxon>
        <taxon>Solanaceae</taxon>
        <taxon>Solanoideae</taxon>
        <taxon>Solaneae</taxon>
        <taxon>Solanum</taxon>
    </lineage>
</organism>
<evidence type="ECO:0000313" key="3">
    <source>
        <dbReference type="Proteomes" id="UP000824120"/>
    </source>
</evidence>
<keyword evidence="1" id="KW-0812">Transmembrane</keyword>
<dbReference type="AlphaFoldDB" id="A0A9J5XEN3"/>
<protein>
    <submittedName>
        <fullName evidence="2">Uncharacterized protein</fullName>
    </submittedName>
</protein>
<sequence>MVVNMLGRLQLIKSVLLAIQVFWSQIFILPRAILTLIDSLCRRFLWTYGIDVSKKALVAWKVLCWPRTTGGFTDVYDSILNKKVV</sequence>
<name>A0A9J5XEN3_SOLCO</name>
<dbReference type="EMBL" id="JACXVP010000009">
    <property type="protein sequence ID" value="KAG5586087.1"/>
    <property type="molecule type" value="Genomic_DNA"/>
</dbReference>
<dbReference type="PANTHER" id="PTHR33116:SF66">
    <property type="entry name" value="REVERSE TRANSCRIPTASE ZINC-BINDING DOMAIN-CONTAINING PROTEIN"/>
    <property type="match status" value="1"/>
</dbReference>
<dbReference type="OrthoDB" id="1302981at2759"/>
<evidence type="ECO:0000313" key="2">
    <source>
        <dbReference type="EMBL" id="KAG5586087.1"/>
    </source>
</evidence>
<dbReference type="Proteomes" id="UP000824120">
    <property type="component" value="Chromosome 9"/>
</dbReference>
<keyword evidence="1" id="KW-0472">Membrane</keyword>
<feature type="transmembrane region" description="Helical" evidence="1">
    <location>
        <begin position="12"/>
        <end position="34"/>
    </location>
</feature>
<gene>
    <name evidence="2" type="ORF">H5410_046521</name>
</gene>
<comment type="caution">
    <text evidence="2">The sequence shown here is derived from an EMBL/GenBank/DDBJ whole genome shotgun (WGS) entry which is preliminary data.</text>
</comment>
<accession>A0A9J5XEN3</accession>
<proteinExistence type="predicted"/>
<dbReference type="PANTHER" id="PTHR33116">
    <property type="entry name" value="REVERSE TRANSCRIPTASE ZINC-BINDING DOMAIN-CONTAINING PROTEIN-RELATED-RELATED"/>
    <property type="match status" value="1"/>
</dbReference>
<keyword evidence="1" id="KW-1133">Transmembrane helix</keyword>